<dbReference type="PROSITE" id="PS51767">
    <property type="entry name" value="PEPTIDASE_A1"/>
    <property type="match status" value="1"/>
</dbReference>
<keyword evidence="5" id="KW-0378">Hydrolase</keyword>
<dbReference type="CDD" id="cd05471">
    <property type="entry name" value="pepsin_like"/>
    <property type="match status" value="1"/>
</dbReference>
<dbReference type="OrthoDB" id="4074350at2759"/>
<keyword evidence="5" id="KW-0645">Protease</keyword>
<dbReference type="InterPro" id="IPR033121">
    <property type="entry name" value="PEPTIDASE_A1"/>
</dbReference>
<evidence type="ECO:0000259" key="4">
    <source>
        <dbReference type="PROSITE" id="PS51767"/>
    </source>
</evidence>
<dbReference type="GO" id="GO:0004190">
    <property type="term" value="F:aspartic-type endopeptidase activity"/>
    <property type="evidence" value="ECO:0007669"/>
    <property type="project" value="InterPro"/>
</dbReference>
<keyword evidence="3" id="KW-0472">Membrane</keyword>
<dbReference type="Proteomes" id="UP000799772">
    <property type="component" value="Unassembled WGS sequence"/>
</dbReference>
<dbReference type="GO" id="GO:0006508">
    <property type="term" value="P:proteolysis"/>
    <property type="evidence" value="ECO:0007669"/>
    <property type="project" value="UniProtKB-KW"/>
</dbReference>
<dbReference type="Pfam" id="PF00026">
    <property type="entry name" value="Asp"/>
    <property type="match status" value="1"/>
</dbReference>
<keyword evidence="6" id="KW-1185">Reference proteome</keyword>
<feature type="compositionally biased region" description="Low complexity" evidence="2">
    <location>
        <begin position="393"/>
        <end position="402"/>
    </location>
</feature>
<dbReference type="PANTHER" id="PTHR47966">
    <property type="entry name" value="BETA-SITE APP-CLEAVING ENZYME, ISOFORM A-RELATED"/>
    <property type="match status" value="1"/>
</dbReference>
<accession>A0A9P4M0F4</accession>
<dbReference type="PANTHER" id="PTHR47966:SF51">
    <property type="entry name" value="BETA-SITE APP-CLEAVING ENZYME, ISOFORM A-RELATED"/>
    <property type="match status" value="1"/>
</dbReference>
<keyword evidence="3" id="KW-0812">Transmembrane</keyword>
<dbReference type="InterPro" id="IPR001461">
    <property type="entry name" value="Aspartic_peptidase_A1"/>
</dbReference>
<name>A0A9P4M0F4_9PEZI</name>
<feature type="region of interest" description="Disordered" evidence="2">
    <location>
        <begin position="383"/>
        <end position="407"/>
    </location>
</feature>
<dbReference type="PRINTS" id="PR00792">
    <property type="entry name" value="PEPSIN"/>
</dbReference>
<reference evidence="5" key="1">
    <citation type="journal article" date="2020" name="Stud. Mycol.">
        <title>101 Dothideomycetes genomes: a test case for predicting lifestyles and emergence of pathogens.</title>
        <authorList>
            <person name="Haridas S."/>
            <person name="Albert R."/>
            <person name="Binder M."/>
            <person name="Bloem J."/>
            <person name="Labutti K."/>
            <person name="Salamov A."/>
            <person name="Andreopoulos B."/>
            <person name="Baker S."/>
            <person name="Barry K."/>
            <person name="Bills G."/>
            <person name="Bluhm B."/>
            <person name="Cannon C."/>
            <person name="Castanera R."/>
            <person name="Culley D."/>
            <person name="Daum C."/>
            <person name="Ezra D."/>
            <person name="Gonzalez J."/>
            <person name="Henrissat B."/>
            <person name="Kuo A."/>
            <person name="Liang C."/>
            <person name="Lipzen A."/>
            <person name="Lutzoni F."/>
            <person name="Magnuson J."/>
            <person name="Mondo S."/>
            <person name="Nolan M."/>
            <person name="Ohm R."/>
            <person name="Pangilinan J."/>
            <person name="Park H.-J."/>
            <person name="Ramirez L."/>
            <person name="Alfaro M."/>
            <person name="Sun H."/>
            <person name="Tritt A."/>
            <person name="Yoshinaga Y."/>
            <person name="Zwiers L.-H."/>
            <person name="Turgeon B."/>
            <person name="Goodwin S."/>
            <person name="Spatafora J."/>
            <person name="Crous P."/>
            <person name="Grigoriev I."/>
        </authorList>
    </citation>
    <scope>NUCLEOTIDE SEQUENCE</scope>
    <source>
        <strain evidence="5">CBS 133067</strain>
    </source>
</reference>
<evidence type="ECO:0000313" key="5">
    <source>
        <dbReference type="EMBL" id="KAF2092413.1"/>
    </source>
</evidence>
<feature type="domain" description="Peptidase A1" evidence="4">
    <location>
        <begin position="22"/>
        <end position="366"/>
    </location>
</feature>
<comment type="similarity">
    <text evidence="1">Belongs to the peptidase A1 family.</text>
</comment>
<dbReference type="InterPro" id="IPR034164">
    <property type="entry name" value="Pepsin-like_dom"/>
</dbReference>
<evidence type="ECO:0000313" key="6">
    <source>
        <dbReference type="Proteomes" id="UP000799772"/>
    </source>
</evidence>
<feature type="non-terminal residue" evidence="5">
    <location>
        <position position="1"/>
    </location>
</feature>
<feature type="non-terminal residue" evidence="5">
    <location>
        <position position="563"/>
    </location>
</feature>
<dbReference type="CDD" id="cd12087">
    <property type="entry name" value="TM_EGFR-like"/>
    <property type="match status" value="1"/>
</dbReference>
<feature type="region of interest" description="Disordered" evidence="2">
    <location>
        <begin position="445"/>
        <end position="486"/>
    </location>
</feature>
<feature type="compositionally biased region" description="Basic and acidic residues" evidence="2">
    <location>
        <begin position="446"/>
        <end position="456"/>
    </location>
</feature>
<evidence type="ECO:0000256" key="2">
    <source>
        <dbReference type="SAM" id="MobiDB-lite"/>
    </source>
</evidence>
<gene>
    <name evidence="5" type="ORF">NA57DRAFT_26703</name>
</gene>
<evidence type="ECO:0000256" key="1">
    <source>
        <dbReference type="ARBA" id="ARBA00007447"/>
    </source>
</evidence>
<sequence length="563" mass="61202">TISAPISFDPAQNWEGIDGSWNTFTVQVGTPPQTVRLQISTASQQTWVIAPRGCEGISDSNCPDERGGIYYSNESSTWISEGRFLLWTELNLGYEGDADYGFDVVTLGGQGQGGPTLKNMTIGGLGAEDFWFGHFGVNPKPTNFTSFNEPSPSYISTLKQDKMIPSLTFGYTAGAQYRFTEVLASLTLGGYDSSRFIPNDLSFNFAPNNERDLVVAIQKIAGANSTWSDDDLLPSAIYAYVDSTVPQIWLPLEACQSFEMAFGLTYDNDTDLYLVNQDLHNSLTKSNPNVTFTLGQGFSGGPTVNITLPYAAFDMQATPPYQGLIAQSYYFPLRRATNDTQYTLGRTFLQEAYLFVDWERETFNVSQCAWVEDMTEHLVAVRSPNETVGDDGSGSSSSASSGGSSGSSGLGTGAIVGIAVGIGAAVAILVIGLFFFIRRRRKAAKGHSDDHEKLETPEPDPTSAEPSNRASRRASRENNVIPKAELDATQQPLKVETGSMHKRPLAPVEADSKPREIFEMMGDMPARQEAGGRQLGVKEAMQVREARYNGTDPQANTPTTPVS</sequence>
<feature type="transmembrane region" description="Helical" evidence="3">
    <location>
        <begin position="414"/>
        <end position="437"/>
    </location>
</feature>
<proteinExistence type="inferred from homology"/>
<dbReference type="Gene3D" id="2.40.70.10">
    <property type="entry name" value="Acid Proteases"/>
    <property type="match status" value="2"/>
</dbReference>
<organism evidence="5 6">
    <name type="scientific">Rhizodiscina lignyota</name>
    <dbReference type="NCBI Taxonomy" id="1504668"/>
    <lineage>
        <taxon>Eukaryota</taxon>
        <taxon>Fungi</taxon>
        <taxon>Dikarya</taxon>
        <taxon>Ascomycota</taxon>
        <taxon>Pezizomycotina</taxon>
        <taxon>Dothideomycetes</taxon>
        <taxon>Pleosporomycetidae</taxon>
        <taxon>Aulographales</taxon>
        <taxon>Rhizodiscinaceae</taxon>
        <taxon>Rhizodiscina</taxon>
    </lineage>
</organism>
<dbReference type="InterPro" id="IPR021109">
    <property type="entry name" value="Peptidase_aspartic_dom_sf"/>
</dbReference>
<dbReference type="GO" id="GO:0000324">
    <property type="term" value="C:fungal-type vacuole"/>
    <property type="evidence" value="ECO:0007669"/>
    <property type="project" value="TreeGrafter"/>
</dbReference>
<comment type="caution">
    <text evidence="5">The sequence shown here is derived from an EMBL/GenBank/DDBJ whole genome shotgun (WGS) entry which is preliminary data.</text>
</comment>
<protein>
    <submittedName>
        <fullName evidence="5">Acid protease</fullName>
    </submittedName>
</protein>
<evidence type="ECO:0000256" key="3">
    <source>
        <dbReference type="SAM" id="Phobius"/>
    </source>
</evidence>
<dbReference type="AlphaFoldDB" id="A0A9P4M0F4"/>
<dbReference type="SUPFAM" id="SSF50630">
    <property type="entry name" value="Acid proteases"/>
    <property type="match status" value="1"/>
</dbReference>
<keyword evidence="3" id="KW-1133">Transmembrane helix</keyword>
<dbReference type="EMBL" id="ML978147">
    <property type="protein sequence ID" value="KAF2092413.1"/>
    <property type="molecule type" value="Genomic_DNA"/>
</dbReference>